<organism evidence="1 2">
    <name type="scientific">Thermanaerothrix solaris</name>
    <dbReference type="NCBI Taxonomy" id="3058434"/>
    <lineage>
        <taxon>Bacteria</taxon>
        <taxon>Bacillati</taxon>
        <taxon>Chloroflexota</taxon>
        <taxon>Anaerolineae</taxon>
        <taxon>Anaerolineales</taxon>
        <taxon>Anaerolineaceae</taxon>
        <taxon>Thermanaerothrix</taxon>
    </lineage>
</organism>
<protein>
    <recommendedName>
        <fullName evidence="3">4-vinyl reductase 4VR domain-containing protein</fullName>
    </recommendedName>
</protein>
<sequence length="182" mass="20377">MSPNDRLSRSDTWYDLLQLGVKMMIGAEGMAALASPLPESLPQRYGLPTAQGLAWRAGRAAWPWLYRHHQSIIGLDQIDFWLLPLRRRLSQGLHTTVAFLQSCQGWALALDETSAEWHLEVRRVPPPHPDPAHVWCWFLGGLVQEFLAWAGGARVYPLRALTCAAASEASPCRIVFGRTPLD</sequence>
<reference evidence="1 2" key="1">
    <citation type="submission" date="2023-07" db="EMBL/GenBank/DDBJ databases">
        <title>Novel species of Thermanaerothrix with wide hydrolytic capabilities.</title>
        <authorList>
            <person name="Zayulina K.S."/>
            <person name="Podosokorskaya O.A."/>
            <person name="Elcheninov A.G."/>
        </authorList>
    </citation>
    <scope>NUCLEOTIDE SEQUENCE [LARGE SCALE GENOMIC DNA]</scope>
    <source>
        <strain evidence="1 2">4228-RoL</strain>
    </source>
</reference>
<accession>A0ABU3NN12</accession>
<keyword evidence="2" id="KW-1185">Reference proteome</keyword>
<dbReference type="RefSeq" id="WP_315624874.1">
    <property type="nucleotide sequence ID" value="NZ_JAUHMF010000001.1"/>
</dbReference>
<gene>
    <name evidence="1" type="ORF">QYE77_08105</name>
</gene>
<proteinExistence type="predicted"/>
<comment type="caution">
    <text evidence="1">The sequence shown here is derived from an EMBL/GenBank/DDBJ whole genome shotgun (WGS) entry which is preliminary data.</text>
</comment>
<evidence type="ECO:0000313" key="2">
    <source>
        <dbReference type="Proteomes" id="UP001254165"/>
    </source>
</evidence>
<dbReference type="Proteomes" id="UP001254165">
    <property type="component" value="Unassembled WGS sequence"/>
</dbReference>
<evidence type="ECO:0008006" key="3">
    <source>
        <dbReference type="Google" id="ProtNLM"/>
    </source>
</evidence>
<name>A0ABU3NN12_9CHLR</name>
<evidence type="ECO:0000313" key="1">
    <source>
        <dbReference type="EMBL" id="MDT8898229.1"/>
    </source>
</evidence>
<dbReference type="EMBL" id="JAUHMF010000001">
    <property type="protein sequence ID" value="MDT8898229.1"/>
    <property type="molecule type" value="Genomic_DNA"/>
</dbReference>